<dbReference type="InterPro" id="IPR036249">
    <property type="entry name" value="Thioredoxin-like_sf"/>
</dbReference>
<feature type="chain" id="PRO_5036191876" description="GST N-terminal domain-containing protein" evidence="1">
    <location>
        <begin position="26"/>
        <end position="275"/>
    </location>
</feature>
<feature type="domain" description="Glutaredoxin 2 C-terminal" evidence="2">
    <location>
        <begin position="184"/>
        <end position="274"/>
    </location>
</feature>
<dbReference type="SUPFAM" id="SSF52833">
    <property type="entry name" value="Thioredoxin-like"/>
    <property type="match status" value="1"/>
</dbReference>
<dbReference type="InterPro" id="IPR036282">
    <property type="entry name" value="Glutathione-S-Trfase_C_sf"/>
</dbReference>
<proteinExistence type="predicted"/>
<keyword evidence="1" id="KW-0732">Signal</keyword>
<sequence length="275" mass="30875">MTKFSFVVAAAALPLIAAIANPATGLVKPAQVVMKPLPVLYVYDHCPFCIRVRFALGVKNIKHDIRFLMNDDADTPTSLVGKKIAPIWTFGEQVMPESLDIIKMLDADERFGPTNLIRPASGRTDLKEWQSKHQNLWRILQRPRYVHSQSVLPEFQQQDARDYFKRGHFVPLDGHDKASFKALSKEEIDAYFDRAIAMTAESIPKANEALRELDALIHSEECASPGGISYDDVDLWARLRSVSIVKGVTMPAKLDAYMKNLSALCDVPLYWSCAI</sequence>
<dbReference type="AlphaFoldDB" id="A0A6U0TLM4"/>
<evidence type="ECO:0000256" key="1">
    <source>
        <dbReference type="SAM" id="SignalP"/>
    </source>
</evidence>
<name>A0A6U0TLM4_9STRA</name>
<feature type="signal peptide" evidence="1">
    <location>
        <begin position="1"/>
        <end position="25"/>
    </location>
</feature>
<gene>
    <name evidence="4" type="ORF">PPYR1160_LOCUS1035</name>
    <name evidence="5" type="ORF">PPYR1160_LOCUS1036</name>
</gene>
<dbReference type="EMBL" id="HBEA01001402">
    <property type="protein sequence ID" value="CAD8251545.1"/>
    <property type="molecule type" value="Transcribed_RNA"/>
</dbReference>
<evidence type="ECO:0000259" key="2">
    <source>
        <dbReference type="Pfam" id="PF04399"/>
    </source>
</evidence>
<evidence type="ECO:0000259" key="3">
    <source>
        <dbReference type="Pfam" id="PF13417"/>
    </source>
</evidence>
<dbReference type="Pfam" id="PF04399">
    <property type="entry name" value="Glutaredoxin2_C"/>
    <property type="match status" value="1"/>
</dbReference>
<protein>
    <recommendedName>
        <fullName evidence="6">GST N-terminal domain-containing protein</fullName>
    </recommendedName>
</protein>
<dbReference type="SUPFAM" id="SSF47616">
    <property type="entry name" value="GST C-terminal domain-like"/>
    <property type="match status" value="1"/>
</dbReference>
<accession>A0A6U0TLM4</accession>
<dbReference type="InterPro" id="IPR011767">
    <property type="entry name" value="GLR_AS"/>
</dbReference>
<evidence type="ECO:0000313" key="4">
    <source>
        <dbReference type="EMBL" id="CAD8251544.1"/>
    </source>
</evidence>
<dbReference type="Gene3D" id="1.20.1050.10">
    <property type="match status" value="1"/>
</dbReference>
<organism evidence="4">
    <name type="scientific">Pinguiococcus pyrenoidosus</name>
    <dbReference type="NCBI Taxonomy" id="172671"/>
    <lineage>
        <taxon>Eukaryota</taxon>
        <taxon>Sar</taxon>
        <taxon>Stramenopiles</taxon>
        <taxon>Ochrophyta</taxon>
        <taxon>Pinguiophyceae</taxon>
        <taxon>Pinguiochrysidales</taxon>
        <taxon>Pinguiochrysidaceae</taxon>
        <taxon>Pinguiococcus</taxon>
    </lineage>
</organism>
<dbReference type="Gene3D" id="3.40.30.10">
    <property type="entry name" value="Glutaredoxin"/>
    <property type="match status" value="1"/>
</dbReference>
<dbReference type="NCBIfam" id="NF007702">
    <property type="entry name" value="PRK10387.1"/>
    <property type="match status" value="1"/>
</dbReference>
<evidence type="ECO:0008006" key="6">
    <source>
        <dbReference type="Google" id="ProtNLM"/>
    </source>
</evidence>
<feature type="domain" description="GST N-terminal" evidence="3">
    <location>
        <begin position="40"/>
        <end position="108"/>
    </location>
</feature>
<dbReference type="Pfam" id="PF13417">
    <property type="entry name" value="GST_N_3"/>
    <property type="match status" value="1"/>
</dbReference>
<dbReference type="InterPro" id="IPR004045">
    <property type="entry name" value="Glutathione_S-Trfase_N"/>
</dbReference>
<evidence type="ECO:0000313" key="5">
    <source>
        <dbReference type="EMBL" id="CAD8251545.1"/>
    </source>
</evidence>
<reference evidence="4" key="1">
    <citation type="submission" date="2021-01" db="EMBL/GenBank/DDBJ databases">
        <authorList>
            <person name="Corre E."/>
            <person name="Pelletier E."/>
            <person name="Niang G."/>
            <person name="Scheremetjew M."/>
            <person name="Finn R."/>
            <person name="Kale V."/>
            <person name="Holt S."/>
            <person name="Cochrane G."/>
            <person name="Meng A."/>
            <person name="Brown T."/>
            <person name="Cohen L."/>
        </authorList>
    </citation>
    <scope>NUCLEOTIDE SEQUENCE</scope>
    <source>
        <strain evidence="4">CCMP2078</strain>
    </source>
</reference>
<dbReference type="EMBL" id="HBEA01001401">
    <property type="protein sequence ID" value="CAD8251544.1"/>
    <property type="molecule type" value="Transcribed_RNA"/>
</dbReference>
<dbReference type="PROSITE" id="PS00195">
    <property type="entry name" value="GLUTAREDOXIN_1"/>
    <property type="match status" value="1"/>
</dbReference>
<dbReference type="InterPro" id="IPR007494">
    <property type="entry name" value="Glutaredoxin2_C"/>
</dbReference>